<keyword evidence="3" id="KW-1185">Reference proteome</keyword>
<protein>
    <submittedName>
        <fullName evidence="2">Uncharacterized protein</fullName>
    </submittedName>
</protein>
<evidence type="ECO:0000256" key="1">
    <source>
        <dbReference type="SAM" id="MobiDB-lite"/>
    </source>
</evidence>
<gene>
    <name evidence="2" type="ORF">LSINAPIS_LOCUS5307</name>
</gene>
<dbReference type="AlphaFoldDB" id="A0A5E4Q6M8"/>
<evidence type="ECO:0000313" key="3">
    <source>
        <dbReference type="Proteomes" id="UP000324832"/>
    </source>
</evidence>
<evidence type="ECO:0000313" key="2">
    <source>
        <dbReference type="EMBL" id="VVC93023.1"/>
    </source>
</evidence>
<name>A0A5E4Q6M8_9NEOP</name>
<dbReference type="Proteomes" id="UP000324832">
    <property type="component" value="Unassembled WGS sequence"/>
</dbReference>
<dbReference type="EMBL" id="FZQP02001493">
    <property type="protein sequence ID" value="VVC93023.1"/>
    <property type="molecule type" value="Genomic_DNA"/>
</dbReference>
<accession>A0A5E4Q6M8</accession>
<proteinExistence type="predicted"/>
<reference evidence="2 3" key="1">
    <citation type="submission" date="2017-07" db="EMBL/GenBank/DDBJ databases">
        <authorList>
            <person name="Talla V."/>
            <person name="Backstrom N."/>
        </authorList>
    </citation>
    <scope>NUCLEOTIDE SEQUENCE [LARGE SCALE GENOMIC DNA]</scope>
</reference>
<organism evidence="2 3">
    <name type="scientific">Leptidea sinapis</name>
    <dbReference type="NCBI Taxonomy" id="189913"/>
    <lineage>
        <taxon>Eukaryota</taxon>
        <taxon>Metazoa</taxon>
        <taxon>Ecdysozoa</taxon>
        <taxon>Arthropoda</taxon>
        <taxon>Hexapoda</taxon>
        <taxon>Insecta</taxon>
        <taxon>Pterygota</taxon>
        <taxon>Neoptera</taxon>
        <taxon>Endopterygota</taxon>
        <taxon>Lepidoptera</taxon>
        <taxon>Glossata</taxon>
        <taxon>Ditrysia</taxon>
        <taxon>Papilionoidea</taxon>
        <taxon>Pieridae</taxon>
        <taxon>Dismorphiinae</taxon>
        <taxon>Leptidea</taxon>
    </lineage>
</organism>
<feature type="region of interest" description="Disordered" evidence="1">
    <location>
        <begin position="1"/>
        <end position="21"/>
    </location>
</feature>
<sequence>MFATTTGKALPTSGCTKSSTSSDVCTLQARVTFSEDQLSDLRSQFGRQQQQGRINNLEIVGLPQMTSESPTDLVLKIVEYAGVELKPDDIEFAHRIQPQRPTAGRPKPIVVK</sequence>